<dbReference type="Proteomes" id="UP000663828">
    <property type="component" value="Unassembled WGS sequence"/>
</dbReference>
<proteinExistence type="predicted"/>
<feature type="region of interest" description="Disordered" evidence="1">
    <location>
        <begin position="273"/>
        <end position="295"/>
    </location>
</feature>
<dbReference type="AlphaFoldDB" id="A0A815D466"/>
<sequence length="404" mass="46552">MRTSPRMMRSSGYKSETKHIIQRQRVIRSFLNKPDEIDFQPSPRKPIVVDTQPTFLSITSISPSSSNSQPLVSELNDQSTNSSNRQLKLDRHSPLLLRRHRPTLESLSQSQPPSDTLNMSSNQLSIPTNFTFRNRATPLIVSDQRSPYRIKDRIRSPRIPTLKYTKLSNEMKQNQFKSKSTYQNRSPLIPIWTATSGEQETTQSRTRTDVIRTRPSKLQQSLQIGPYLKPNDIQELYISPRVLSSSPQDLERNTTTMEKKELIIDEWEDIRSTTDGVSDEDESINNNGNSSTSTCYSQTLIEESFDKSSMSTLEDSPPKTQRSSIKRRIPRRRPFNIPLPPVVENVDEEIDLMKILEKISALQKKPFDEALADEDSLTLQLLNQKETKFEKKLSQLRKYPSRQN</sequence>
<feature type="region of interest" description="Disordered" evidence="1">
    <location>
        <begin position="307"/>
        <end position="327"/>
    </location>
</feature>
<evidence type="ECO:0000313" key="3">
    <source>
        <dbReference type="EMBL" id="CAF1292021.1"/>
    </source>
</evidence>
<feature type="compositionally biased region" description="Polar residues" evidence="1">
    <location>
        <begin position="307"/>
        <end position="323"/>
    </location>
</feature>
<comment type="caution">
    <text evidence="3">The sequence shown here is derived from an EMBL/GenBank/DDBJ whole genome shotgun (WGS) entry which is preliminary data.</text>
</comment>
<feature type="compositionally biased region" description="Polar residues" evidence="1">
    <location>
        <begin position="75"/>
        <end position="86"/>
    </location>
</feature>
<accession>A0A815D466</accession>
<feature type="compositionally biased region" description="Polar residues" evidence="1">
    <location>
        <begin position="105"/>
        <end position="120"/>
    </location>
</feature>
<feature type="compositionally biased region" description="Low complexity" evidence="1">
    <location>
        <begin position="59"/>
        <end position="73"/>
    </location>
</feature>
<gene>
    <name evidence="2" type="ORF">EDS130_LOCUS1474</name>
    <name evidence="3" type="ORF">XAT740_LOCUS28392</name>
</gene>
<protein>
    <submittedName>
        <fullName evidence="3">Uncharacterized protein</fullName>
    </submittedName>
</protein>
<dbReference type="Proteomes" id="UP000663852">
    <property type="component" value="Unassembled WGS sequence"/>
</dbReference>
<evidence type="ECO:0000313" key="2">
    <source>
        <dbReference type="EMBL" id="CAF0736574.1"/>
    </source>
</evidence>
<organism evidence="3 4">
    <name type="scientific">Adineta ricciae</name>
    <name type="common">Rotifer</name>
    <dbReference type="NCBI Taxonomy" id="249248"/>
    <lineage>
        <taxon>Eukaryota</taxon>
        <taxon>Metazoa</taxon>
        <taxon>Spiralia</taxon>
        <taxon>Gnathifera</taxon>
        <taxon>Rotifera</taxon>
        <taxon>Eurotatoria</taxon>
        <taxon>Bdelloidea</taxon>
        <taxon>Adinetida</taxon>
        <taxon>Adinetidae</taxon>
        <taxon>Adineta</taxon>
    </lineage>
</organism>
<reference evidence="3" key="1">
    <citation type="submission" date="2021-02" db="EMBL/GenBank/DDBJ databases">
        <authorList>
            <person name="Nowell W R."/>
        </authorList>
    </citation>
    <scope>NUCLEOTIDE SEQUENCE</scope>
</reference>
<keyword evidence="4" id="KW-1185">Reference proteome</keyword>
<evidence type="ECO:0000256" key="1">
    <source>
        <dbReference type="SAM" id="MobiDB-lite"/>
    </source>
</evidence>
<feature type="region of interest" description="Disordered" evidence="1">
    <location>
        <begin position="59"/>
        <end position="120"/>
    </location>
</feature>
<dbReference type="EMBL" id="CAJNOR010002421">
    <property type="protein sequence ID" value="CAF1292021.1"/>
    <property type="molecule type" value="Genomic_DNA"/>
</dbReference>
<name>A0A815D466_ADIRI</name>
<dbReference type="EMBL" id="CAJNOJ010000003">
    <property type="protein sequence ID" value="CAF0736574.1"/>
    <property type="molecule type" value="Genomic_DNA"/>
</dbReference>
<feature type="compositionally biased region" description="Low complexity" evidence="1">
    <location>
        <begin position="284"/>
        <end position="294"/>
    </location>
</feature>
<dbReference type="OrthoDB" id="10001890at2759"/>
<evidence type="ECO:0000313" key="4">
    <source>
        <dbReference type="Proteomes" id="UP000663828"/>
    </source>
</evidence>